<evidence type="ECO:0000313" key="1">
    <source>
        <dbReference type="EMBL" id="CAG8609479.1"/>
    </source>
</evidence>
<name>A0ACA9MUD9_9GLOM</name>
<comment type="caution">
    <text evidence="1">The sequence shown here is derived from an EMBL/GenBank/DDBJ whole genome shotgun (WGS) entry which is preliminary data.</text>
</comment>
<reference evidence="1" key="1">
    <citation type="submission" date="2021-06" db="EMBL/GenBank/DDBJ databases">
        <authorList>
            <person name="Kallberg Y."/>
            <person name="Tangrot J."/>
            <person name="Rosling A."/>
        </authorList>
    </citation>
    <scope>NUCLEOTIDE SEQUENCE</scope>
    <source>
        <strain evidence="1">28 12/20/2015</strain>
    </source>
</reference>
<evidence type="ECO:0000313" key="2">
    <source>
        <dbReference type="Proteomes" id="UP000789366"/>
    </source>
</evidence>
<dbReference type="Proteomes" id="UP000789366">
    <property type="component" value="Unassembled WGS sequence"/>
</dbReference>
<gene>
    <name evidence="1" type="ORF">SPELUC_LOCUS7442</name>
</gene>
<feature type="non-terminal residue" evidence="1">
    <location>
        <position position="1"/>
    </location>
</feature>
<dbReference type="EMBL" id="CAJVPW010009838">
    <property type="protein sequence ID" value="CAG8609479.1"/>
    <property type="molecule type" value="Genomic_DNA"/>
</dbReference>
<proteinExistence type="predicted"/>
<keyword evidence="2" id="KW-1185">Reference proteome</keyword>
<organism evidence="1 2">
    <name type="scientific">Cetraspora pellucida</name>
    <dbReference type="NCBI Taxonomy" id="1433469"/>
    <lineage>
        <taxon>Eukaryota</taxon>
        <taxon>Fungi</taxon>
        <taxon>Fungi incertae sedis</taxon>
        <taxon>Mucoromycota</taxon>
        <taxon>Glomeromycotina</taxon>
        <taxon>Glomeromycetes</taxon>
        <taxon>Diversisporales</taxon>
        <taxon>Gigasporaceae</taxon>
        <taxon>Cetraspora</taxon>
    </lineage>
</organism>
<protein>
    <submittedName>
        <fullName evidence="1">9162_t:CDS:1</fullName>
    </submittedName>
</protein>
<sequence>NNISQENFSSENPYVNEMQITSQLINTSLSSSLEFILQNTDLLGQDSLANTVTDAASNNIIKEASNSGLTENSDSSEVKKNNNMKEVTFTTNITDWDLLKHMIQATLRALKPRTFPEKTMHKIQRKLLKINNKLATNPDLIKLQLVAKNFCIQLQDKTTSLAEK</sequence>
<accession>A0ACA9MUD9</accession>